<dbReference type="KEGG" id="ske:Sked_36780"/>
<evidence type="ECO:0000313" key="2">
    <source>
        <dbReference type="Proteomes" id="UP000000322"/>
    </source>
</evidence>
<proteinExistence type="predicted"/>
<name>D1BG47_SANKS</name>
<accession>D1BG47</accession>
<dbReference type="RefSeq" id="WP_012868632.1">
    <property type="nucleotide sequence ID" value="NC_013521.1"/>
</dbReference>
<dbReference type="AlphaFoldDB" id="D1BG47"/>
<dbReference type="EMBL" id="CP001819">
    <property type="protein sequence ID" value="ACZ23564.1"/>
    <property type="molecule type" value="Genomic_DNA"/>
</dbReference>
<keyword evidence="2" id="KW-1185">Reference proteome</keyword>
<evidence type="ECO:0000313" key="1">
    <source>
        <dbReference type="EMBL" id="ACZ23564.1"/>
    </source>
</evidence>
<gene>
    <name evidence="1" type="ordered locus">Sked_36780</name>
</gene>
<protein>
    <submittedName>
        <fullName evidence="1">Uncharacterized protein</fullName>
    </submittedName>
</protein>
<sequence length="169" mass="18460">MSDPHYVHHFFVVEQAGGTPDEIREELRTWAATRDEGVLEEHDVLGGFHTWAVGETTYSITVDPLGDEDRWHHARQVADSRLAAAVHGASTLVVITGGAREDDPDPDVHAVWEAAHDLRVLFARPGRVSVEMGADGTMGLAEAVPGTALPEVDDAFVQDLRREQSAHQP</sequence>
<reference evidence="1 2" key="1">
    <citation type="journal article" date="2009" name="Stand. Genomic Sci.">
        <title>Complete genome sequence of Sanguibacter keddieii type strain (ST-74).</title>
        <authorList>
            <person name="Ivanova N."/>
            <person name="Sikorski J."/>
            <person name="Sims D."/>
            <person name="Brettin T."/>
            <person name="Detter J.C."/>
            <person name="Han C."/>
            <person name="Lapidus A."/>
            <person name="Copeland A."/>
            <person name="Glavina Del Rio T."/>
            <person name="Nolan M."/>
            <person name="Chen F."/>
            <person name="Lucas S."/>
            <person name="Tice H."/>
            <person name="Cheng J.F."/>
            <person name="Bruce D."/>
            <person name="Goodwin L."/>
            <person name="Pitluck S."/>
            <person name="Pati A."/>
            <person name="Mavromatis K."/>
            <person name="Chen A."/>
            <person name="Palaniappan K."/>
            <person name="D'haeseleer P."/>
            <person name="Chain P."/>
            <person name="Bristow J."/>
            <person name="Eisen J.A."/>
            <person name="Markowitz V."/>
            <person name="Hugenholtz P."/>
            <person name="Goker M."/>
            <person name="Pukall R."/>
            <person name="Klenk H.P."/>
            <person name="Kyrpides N.C."/>
        </authorList>
    </citation>
    <scope>NUCLEOTIDE SEQUENCE [LARGE SCALE GENOMIC DNA]</scope>
    <source>
        <strain evidence="2">ATCC 51767 / DSM 10542 / NCFB 3025 / ST-74</strain>
    </source>
</reference>
<dbReference type="Proteomes" id="UP000000322">
    <property type="component" value="Chromosome"/>
</dbReference>
<organism evidence="1 2">
    <name type="scientific">Sanguibacter keddieii (strain ATCC 51767 / DSM 10542 / NCFB 3025 / ST-74)</name>
    <dbReference type="NCBI Taxonomy" id="446469"/>
    <lineage>
        <taxon>Bacteria</taxon>
        <taxon>Bacillati</taxon>
        <taxon>Actinomycetota</taxon>
        <taxon>Actinomycetes</taxon>
        <taxon>Micrococcales</taxon>
        <taxon>Sanguibacteraceae</taxon>
        <taxon>Sanguibacter</taxon>
    </lineage>
</organism>
<dbReference type="HOGENOM" id="CLU_1577409_0_0_11"/>